<evidence type="ECO:0000313" key="14">
    <source>
        <dbReference type="EMBL" id="TXR55552.1"/>
    </source>
</evidence>
<dbReference type="AlphaFoldDB" id="A0A5C8ZCD6"/>
<protein>
    <recommendedName>
        <fullName evidence="7">Putative 4-hydroxy-4-methyl-2-oxoglutarate aldolase</fullName>
        <ecNumber evidence="6">4.1.1.112</ecNumber>
        <ecNumber evidence="5">4.1.3.17</ecNumber>
    </recommendedName>
    <alternativeName>
        <fullName evidence="11">Oxaloacetate decarboxylase</fullName>
    </alternativeName>
    <alternativeName>
        <fullName evidence="9">Regulator of ribonuclease activity homolog</fullName>
    </alternativeName>
    <alternativeName>
        <fullName evidence="10">RraA-like protein</fullName>
    </alternativeName>
</protein>
<evidence type="ECO:0000256" key="2">
    <source>
        <dbReference type="ARBA" id="ARBA00001968"/>
    </source>
</evidence>
<dbReference type="InterPro" id="IPR036704">
    <property type="entry name" value="RraA/RraA-like_sf"/>
</dbReference>
<dbReference type="Pfam" id="PF03737">
    <property type="entry name" value="RraA-like"/>
    <property type="match status" value="1"/>
</dbReference>
<dbReference type="OrthoDB" id="9805307at2"/>
<feature type="binding site" evidence="13">
    <location>
        <position position="137"/>
    </location>
    <ligand>
        <name>Mg(2+)</name>
        <dbReference type="ChEBI" id="CHEBI:18420"/>
    </ligand>
</feature>
<dbReference type="CDD" id="cd16841">
    <property type="entry name" value="RraA_family"/>
    <property type="match status" value="1"/>
</dbReference>
<comment type="similarity">
    <text evidence="3">Belongs to the class II aldolase/RraA-like family.</text>
</comment>
<dbReference type="InterPro" id="IPR005493">
    <property type="entry name" value="RraA/RraA-like"/>
</dbReference>
<comment type="cofactor">
    <cofactor evidence="2">
        <name>a divalent metal cation</name>
        <dbReference type="ChEBI" id="CHEBI:60240"/>
    </cofactor>
</comment>
<comment type="function">
    <text evidence="8">Catalyzes the aldol cleavage of 4-hydroxy-4-methyl-2-oxoglutarate (HMG) into 2 molecules of pyruvate. Also contains a secondary oxaloacetate (OAA) decarboxylase activity due to the common pyruvate enolate transition state formed following C-C bond cleavage in the retro-aldol and decarboxylation reactions.</text>
</comment>
<dbReference type="EC" id="4.1.3.17" evidence="5"/>
<evidence type="ECO:0000256" key="9">
    <source>
        <dbReference type="ARBA" id="ARBA00029596"/>
    </source>
</evidence>
<dbReference type="EC" id="4.1.1.112" evidence="6"/>
<name>A0A5C8ZCD6_9ACTN</name>
<evidence type="ECO:0000256" key="8">
    <source>
        <dbReference type="ARBA" id="ARBA00025046"/>
    </source>
</evidence>
<comment type="caution">
    <text evidence="14">The sequence shown here is derived from an EMBL/GenBank/DDBJ whole genome shotgun (WGS) entry which is preliminary data.</text>
</comment>
<evidence type="ECO:0000313" key="15">
    <source>
        <dbReference type="Proteomes" id="UP000321234"/>
    </source>
</evidence>
<evidence type="ECO:0000256" key="7">
    <source>
        <dbReference type="ARBA" id="ARBA00016549"/>
    </source>
</evidence>
<proteinExistence type="inferred from homology"/>
<dbReference type="PANTHER" id="PTHR33254">
    <property type="entry name" value="4-HYDROXY-4-METHYL-2-OXOGLUTARATE ALDOLASE 3-RELATED"/>
    <property type="match status" value="1"/>
</dbReference>
<evidence type="ECO:0000256" key="6">
    <source>
        <dbReference type="ARBA" id="ARBA00012947"/>
    </source>
</evidence>
<sequence>MDETHDDVLALFDGLRVADVRDGMDWVGLPHRGSVSRDITPVAPGMRLCGRAFTVRTRPSDKVVPHGISPEEYTAWAHEYWYGEVNTSKAWRDGLRPGDVVVIEGADLGVGEVGSNNSLGWHVLGAVGVVTSGGVRDVDEVTAQGIPVFARHRSQSMTQGRIEFAEAGQPVALGDVVVRPGDVVVADGDGVIVVPVERAEEVARYGRQELENDKAIRRGYYQSLGWALDETVK</sequence>
<dbReference type="PANTHER" id="PTHR33254:SF4">
    <property type="entry name" value="4-HYDROXY-4-METHYL-2-OXOGLUTARATE ALDOLASE 3-RELATED"/>
    <property type="match status" value="1"/>
</dbReference>
<comment type="cofactor">
    <cofactor evidence="13">
        <name>Mg(2+)</name>
        <dbReference type="ChEBI" id="CHEBI:18420"/>
    </cofactor>
</comment>
<accession>A0A5C8ZCD6</accession>
<dbReference type="EMBL" id="VKAC01000008">
    <property type="protein sequence ID" value="TXR55552.1"/>
    <property type="molecule type" value="Genomic_DNA"/>
</dbReference>
<organism evidence="14 15">
    <name type="scientific">Quadrisphaera setariae</name>
    <dbReference type="NCBI Taxonomy" id="2593304"/>
    <lineage>
        <taxon>Bacteria</taxon>
        <taxon>Bacillati</taxon>
        <taxon>Actinomycetota</taxon>
        <taxon>Actinomycetes</taxon>
        <taxon>Kineosporiales</taxon>
        <taxon>Kineosporiaceae</taxon>
        <taxon>Quadrisphaera</taxon>
    </lineage>
</organism>
<evidence type="ECO:0000256" key="11">
    <source>
        <dbReference type="ARBA" id="ARBA00032305"/>
    </source>
</evidence>
<evidence type="ECO:0000256" key="10">
    <source>
        <dbReference type="ARBA" id="ARBA00030169"/>
    </source>
</evidence>
<evidence type="ECO:0000256" key="5">
    <source>
        <dbReference type="ARBA" id="ARBA00012213"/>
    </source>
</evidence>
<dbReference type="GO" id="GO:0047443">
    <property type="term" value="F:4-hydroxy-4-methyl-2-oxoglutarate aldolase activity"/>
    <property type="evidence" value="ECO:0007669"/>
    <property type="project" value="UniProtKB-EC"/>
</dbReference>
<evidence type="ECO:0000256" key="3">
    <source>
        <dbReference type="ARBA" id="ARBA00008621"/>
    </source>
</evidence>
<evidence type="ECO:0000256" key="12">
    <source>
        <dbReference type="ARBA" id="ARBA00047973"/>
    </source>
</evidence>
<keyword evidence="13" id="KW-0479">Metal-binding</keyword>
<dbReference type="GO" id="GO:0046872">
    <property type="term" value="F:metal ion binding"/>
    <property type="evidence" value="ECO:0007669"/>
    <property type="project" value="UniProtKB-KW"/>
</dbReference>
<evidence type="ECO:0000256" key="1">
    <source>
        <dbReference type="ARBA" id="ARBA00001342"/>
    </source>
</evidence>
<evidence type="ECO:0000256" key="13">
    <source>
        <dbReference type="PIRSR" id="PIRSR605493-1"/>
    </source>
</evidence>
<gene>
    <name evidence="14" type="ORF">FMM08_14770</name>
</gene>
<evidence type="ECO:0000256" key="4">
    <source>
        <dbReference type="ARBA" id="ARBA00011233"/>
    </source>
</evidence>
<dbReference type="Gene3D" id="3.50.30.40">
    <property type="entry name" value="Ribonuclease E inhibitor RraA/RraA-like"/>
    <property type="match status" value="1"/>
</dbReference>
<comment type="catalytic activity">
    <reaction evidence="1">
        <text>4-hydroxy-4-methyl-2-oxoglutarate = 2 pyruvate</text>
        <dbReference type="Rhea" id="RHEA:22748"/>
        <dbReference type="ChEBI" id="CHEBI:15361"/>
        <dbReference type="ChEBI" id="CHEBI:58276"/>
        <dbReference type="EC" id="4.1.3.17"/>
    </reaction>
</comment>
<dbReference type="SUPFAM" id="SSF89562">
    <property type="entry name" value="RraA-like"/>
    <property type="match status" value="1"/>
</dbReference>
<keyword evidence="13" id="KW-0460">Magnesium</keyword>
<dbReference type="RefSeq" id="WP_147927128.1">
    <property type="nucleotide sequence ID" value="NZ_VKAC01000008.1"/>
</dbReference>
<dbReference type="GO" id="GO:0008948">
    <property type="term" value="F:oxaloacetate decarboxylase activity"/>
    <property type="evidence" value="ECO:0007669"/>
    <property type="project" value="UniProtKB-EC"/>
</dbReference>
<keyword evidence="15" id="KW-1185">Reference proteome</keyword>
<feature type="binding site" evidence="13">
    <location>
        <position position="136"/>
    </location>
    <ligand>
        <name>substrate</name>
    </ligand>
</feature>
<dbReference type="Proteomes" id="UP000321234">
    <property type="component" value="Unassembled WGS sequence"/>
</dbReference>
<comment type="catalytic activity">
    <reaction evidence="12">
        <text>oxaloacetate + H(+) = pyruvate + CO2</text>
        <dbReference type="Rhea" id="RHEA:15641"/>
        <dbReference type="ChEBI" id="CHEBI:15361"/>
        <dbReference type="ChEBI" id="CHEBI:15378"/>
        <dbReference type="ChEBI" id="CHEBI:16452"/>
        <dbReference type="ChEBI" id="CHEBI:16526"/>
        <dbReference type="EC" id="4.1.1.112"/>
    </reaction>
</comment>
<comment type="subunit">
    <text evidence="4">Homotrimer.</text>
</comment>
<reference evidence="14 15" key="1">
    <citation type="submission" date="2019-07" db="EMBL/GenBank/DDBJ databases">
        <title>Quadrisphaera sp. strain DD2A genome sequencing and assembly.</title>
        <authorList>
            <person name="Kim I."/>
        </authorList>
    </citation>
    <scope>NUCLEOTIDE SEQUENCE [LARGE SCALE GENOMIC DNA]</scope>
    <source>
        <strain evidence="14 15">DD2A</strain>
    </source>
</reference>